<protein>
    <submittedName>
        <fullName evidence="2">Crotonobetainyl-CoA:carnitine CoA-transferase CaiB-like acyl-CoA transferase</fullName>
    </submittedName>
</protein>
<sequence>MAAALEGICVFDASAGVAGPYAAHLLSLAGADVIKVEPPQGEWGRIIGRKAGTLGLPFLTFNRGKRSLAIDLKHPEGRELARHVAGRCDVVVESFRPGVMDRLGLGYEALGAGRPDLVYLSISGFGTRGPHADRPALDTVIQAQSGWLDLLRDVGGAPVLMEYVPIDVLTGLYAAQAAMTALISRFRFGEGRRIDISLLEAAAAFLAPKLTEAALLPPATSLQVGVPTGIFPAADGLIALAIKDDREFGQLAQALGHPEWPADARFATRAARGEHRTECERAVVAALKRRTAAQWDADLARAGIVAAKVNTVRELLDDPHFKALDRIGWNAQPGLGDTPCVRVPGQEDAAAPLHAPAAGEHSREILADMGIDADRIASAVAGGIVRIAEQAA</sequence>
<evidence type="ECO:0000256" key="1">
    <source>
        <dbReference type="ARBA" id="ARBA00022679"/>
    </source>
</evidence>
<dbReference type="Gene3D" id="3.40.50.10540">
    <property type="entry name" value="Crotonobetainyl-coa:carnitine coa-transferase, domain 1"/>
    <property type="match status" value="1"/>
</dbReference>
<accession>A0A7W6BNQ5</accession>
<evidence type="ECO:0000313" key="3">
    <source>
        <dbReference type="Proteomes" id="UP000571950"/>
    </source>
</evidence>
<dbReference type="GO" id="GO:0008410">
    <property type="term" value="F:CoA-transferase activity"/>
    <property type="evidence" value="ECO:0007669"/>
    <property type="project" value="TreeGrafter"/>
</dbReference>
<keyword evidence="1 2" id="KW-0808">Transferase</keyword>
<comment type="caution">
    <text evidence="2">The sequence shown here is derived from an EMBL/GenBank/DDBJ whole genome shotgun (WGS) entry which is preliminary data.</text>
</comment>
<dbReference type="PANTHER" id="PTHR48207:SF4">
    <property type="entry name" value="BLL6097 PROTEIN"/>
    <property type="match status" value="1"/>
</dbReference>
<reference evidence="2 3" key="1">
    <citation type="submission" date="2020-08" db="EMBL/GenBank/DDBJ databases">
        <title>Genomic Encyclopedia of Type Strains, Phase IV (KMG-IV): sequencing the most valuable type-strain genomes for metagenomic binning, comparative biology and taxonomic classification.</title>
        <authorList>
            <person name="Goeker M."/>
        </authorList>
    </citation>
    <scope>NUCLEOTIDE SEQUENCE [LARGE SCALE GENOMIC DNA]</scope>
    <source>
        <strain evidence="2 3">DSM 26189</strain>
    </source>
</reference>
<dbReference type="InterPro" id="IPR003673">
    <property type="entry name" value="CoA-Trfase_fam_III"/>
</dbReference>
<dbReference type="Proteomes" id="UP000571950">
    <property type="component" value="Unassembled WGS sequence"/>
</dbReference>
<dbReference type="Gene3D" id="3.30.1540.10">
    <property type="entry name" value="formyl-coa transferase, domain 3"/>
    <property type="match status" value="1"/>
</dbReference>
<dbReference type="AlphaFoldDB" id="A0A7W6BNQ5"/>
<name>A0A7W6BNQ5_9SPHN</name>
<proteinExistence type="predicted"/>
<dbReference type="RefSeq" id="WP_188071519.1">
    <property type="nucleotide sequence ID" value="NZ_BSPS01000004.1"/>
</dbReference>
<dbReference type="EMBL" id="JACIDT010000005">
    <property type="protein sequence ID" value="MBB3925958.1"/>
    <property type="molecule type" value="Genomic_DNA"/>
</dbReference>
<gene>
    <name evidence="2" type="ORF">GGR43_001673</name>
</gene>
<dbReference type="InterPro" id="IPR044855">
    <property type="entry name" value="CoA-Trfase_III_dom3_sf"/>
</dbReference>
<dbReference type="SUPFAM" id="SSF89796">
    <property type="entry name" value="CoA-transferase family III (CaiB/BaiF)"/>
    <property type="match status" value="1"/>
</dbReference>
<dbReference type="InterPro" id="IPR023606">
    <property type="entry name" value="CoA-Trfase_III_dom_1_sf"/>
</dbReference>
<organism evidence="2 3">
    <name type="scientific">Sphingobium jiangsuense</name>
    <dbReference type="NCBI Taxonomy" id="870476"/>
    <lineage>
        <taxon>Bacteria</taxon>
        <taxon>Pseudomonadati</taxon>
        <taxon>Pseudomonadota</taxon>
        <taxon>Alphaproteobacteria</taxon>
        <taxon>Sphingomonadales</taxon>
        <taxon>Sphingomonadaceae</taxon>
        <taxon>Sphingobium</taxon>
    </lineage>
</organism>
<evidence type="ECO:0000313" key="2">
    <source>
        <dbReference type="EMBL" id="MBB3925958.1"/>
    </source>
</evidence>
<dbReference type="Pfam" id="PF02515">
    <property type="entry name" value="CoA_transf_3"/>
    <property type="match status" value="1"/>
</dbReference>
<dbReference type="PANTHER" id="PTHR48207">
    <property type="entry name" value="SUCCINATE--HYDROXYMETHYLGLUTARATE COA-TRANSFERASE"/>
    <property type="match status" value="1"/>
</dbReference>
<dbReference type="InterPro" id="IPR050483">
    <property type="entry name" value="CoA-transferase_III_domain"/>
</dbReference>
<keyword evidence="3" id="KW-1185">Reference proteome</keyword>